<dbReference type="AlphaFoldDB" id="A0AAW8PY85"/>
<name>A0AAW8PY85_VIBPH</name>
<accession>A0AAW8PY85</accession>
<dbReference type="EMBL" id="JAUHGG010000003">
    <property type="protein sequence ID" value="MDS1820974.1"/>
    <property type="molecule type" value="Genomic_DNA"/>
</dbReference>
<reference evidence="2" key="1">
    <citation type="submission" date="2023-06" db="EMBL/GenBank/DDBJ databases">
        <title>Genomic Diversity of Vibrio spp. and Metagenomic Analysis of Pathogens in Florida Gulf Coastal Waters Following Hurricane Ian.</title>
        <authorList>
            <person name="Brumfield K.D."/>
        </authorList>
    </citation>
    <scope>NUCLEOTIDE SEQUENCE</scope>
    <source>
        <strain evidence="2">WBS2B-138</strain>
    </source>
</reference>
<dbReference type="Proteomes" id="UP001253193">
    <property type="component" value="Unassembled WGS sequence"/>
</dbReference>
<keyword evidence="1" id="KW-0812">Transmembrane</keyword>
<proteinExistence type="predicted"/>
<evidence type="ECO:0000313" key="2">
    <source>
        <dbReference type="EMBL" id="MDS1820974.1"/>
    </source>
</evidence>
<evidence type="ECO:0000313" key="3">
    <source>
        <dbReference type="Proteomes" id="UP001253193"/>
    </source>
</evidence>
<comment type="caution">
    <text evidence="2">The sequence shown here is derived from an EMBL/GenBank/DDBJ whole genome shotgun (WGS) entry which is preliminary data.</text>
</comment>
<evidence type="ECO:0000256" key="1">
    <source>
        <dbReference type="SAM" id="Phobius"/>
    </source>
</evidence>
<sequence length="74" mass="8593">MTTNTNKKHPIAKLINLIILLFVVVAMTFATIEFFARGWCQKAHGTPVDKDSSWELRTCAEYYWDMDLENPNGW</sequence>
<dbReference type="RefSeq" id="WP_311019763.1">
    <property type="nucleotide sequence ID" value="NZ_JAUHGG010000003.1"/>
</dbReference>
<organism evidence="2 3">
    <name type="scientific">Vibrio parahaemolyticus</name>
    <dbReference type="NCBI Taxonomy" id="670"/>
    <lineage>
        <taxon>Bacteria</taxon>
        <taxon>Pseudomonadati</taxon>
        <taxon>Pseudomonadota</taxon>
        <taxon>Gammaproteobacteria</taxon>
        <taxon>Vibrionales</taxon>
        <taxon>Vibrionaceae</taxon>
        <taxon>Vibrio</taxon>
    </lineage>
</organism>
<feature type="transmembrane region" description="Helical" evidence="1">
    <location>
        <begin position="14"/>
        <end position="36"/>
    </location>
</feature>
<keyword evidence="1" id="KW-1133">Transmembrane helix</keyword>
<keyword evidence="1" id="KW-0472">Membrane</keyword>
<gene>
    <name evidence="2" type="ORF">QX249_09920</name>
</gene>
<protein>
    <submittedName>
        <fullName evidence="2">Uncharacterized protein</fullName>
    </submittedName>
</protein>